<dbReference type="STRING" id="589924.Ferp_2502"/>
<proteinExistence type="predicted"/>
<sequence>MFRKKVEKYRLFNPMEGREEEVEVEIRFDPLTGKPSRIVKKPLPFTKGSFEEDLKKPCPFCEDIVEKVAARDVEVLNKNLKRRGDSILFANISPYARYSLVIRICKEHYLNLHEFRAEDFYNSFTLAIEYLKEISEKIDYATITMNYLKPAGSSVVHPHIQLIASEELMDYQSRIVSSAKSFYENHGKQFWEVLAEREDLVLSKSRWLWFVPFAPRGFDHVSAYLDKPILEANEEELRELCEGIVKILRFYSAEYNSFNFGIFGSLKKTPYFGTLFDIVARTPFDKYYWCDVFAITKIYDEAYTNRAPEETAKRLKEFF</sequence>
<dbReference type="Proteomes" id="UP000002613">
    <property type="component" value="Chromosome"/>
</dbReference>
<dbReference type="SUPFAM" id="SSF54197">
    <property type="entry name" value="HIT-like"/>
    <property type="match status" value="1"/>
</dbReference>
<dbReference type="AlphaFoldDB" id="D3S2B8"/>
<name>D3S2B8_FERPA</name>
<accession>D3S2B8</accession>
<keyword evidence="2" id="KW-1185">Reference proteome</keyword>
<evidence type="ECO:0008006" key="3">
    <source>
        <dbReference type="Google" id="ProtNLM"/>
    </source>
</evidence>
<evidence type="ECO:0000313" key="1">
    <source>
        <dbReference type="EMBL" id="ADC66609.1"/>
    </source>
</evidence>
<reference evidence="1 2" key="2">
    <citation type="journal article" date="2011" name="Stand. Genomic Sci.">
        <title>Complete genome sequence of Ferroglobus placidus AEDII12DO.</title>
        <authorList>
            <person name="Anderson I."/>
            <person name="Risso C."/>
            <person name="Holmes D."/>
            <person name="Lucas S."/>
            <person name="Copeland A."/>
            <person name="Lapidus A."/>
            <person name="Cheng J.F."/>
            <person name="Bruce D."/>
            <person name="Goodwin L."/>
            <person name="Pitluck S."/>
            <person name="Saunders E."/>
            <person name="Brettin T."/>
            <person name="Detter J.C."/>
            <person name="Han C."/>
            <person name="Tapia R."/>
            <person name="Larimer F."/>
            <person name="Land M."/>
            <person name="Hauser L."/>
            <person name="Woyke T."/>
            <person name="Lovley D."/>
            <person name="Kyrpides N."/>
            <person name="Ivanova N."/>
        </authorList>
    </citation>
    <scope>NUCLEOTIDE SEQUENCE [LARGE SCALE GENOMIC DNA]</scope>
    <source>
        <strain evidence="2">DSM 10642 / AEDII12DO</strain>
    </source>
</reference>
<dbReference type="eggNOG" id="arCOG00420">
    <property type="taxonomic scope" value="Archaea"/>
</dbReference>
<protein>
    <recommendedName>
        <fullName evidence="3">Galactose-1-phosphate uridylyltransferase-like protein</fullName>
    </recommendedName>
</protein>
<gene>
    <name evidence="1" type="ordered locus">Ferp_2502</name>
</gene>
<dbReference type="Gene3D" id="3.30.428.10">
    <property type="entry name" value="HIT-like"/>
    <property type="match status" value="2"/>
</dbReference>
<dbReference type="HOGENOM" id="CLU_071478_0_0_2"/>
<dbReference type="GeneID" id="8780044"/>
<reference evidence="2" key="1">
    <citation type="submission" date="2010-02" db="EMBL/GenBank/DDBJ databases">
        <title>Complete sequence of Ferroglobus placidus DSM 10642.</title>
        <authorList>
            <consortium name="US DOE Joint Genome Institute"/>
            <person name="Lucas S."/>
            <person name="Copeland A."/>
            <person name="Lapidus A."/>
            <person name="Cheng J.-F."/>
            <person name="Bruce D."/>
            <person name="Goodwin L."/>
            <person name="Pitluck S."/>
            <person name="Saunders E."/>
            <person name="Brettin T."/>
            <person name="Detter J.C."/>
            <person name="Han C."/>
            <person name="Tapia R."/>
            <person name="Larimer F."/>
            <person name="Land M."/>
            <person name="Hauser L."/>
            <person name="Kyrpides N."/>
            <person name="Ivanova N."/>
            <person name="Holmes D."/>
            <person name="Lovley D."/>
            <person name="Kyrpides N."/>
            <person name="Anderson I.J."/>
            <person name="Woyke T."/>
        </authorList>
    </citation>
    <scope>NUCLEOTIDE SEQUENCE [LARGE SCALE GENOMIC DNA]</scope>
    <source>
        <strain evidence="2">DSM 10642 / AEDII12DO</strain>
    </source>
</reference>
<evidence type="ECO:0000313" key="2">
    <source>
        <dbReference type="Proteomes" id="UP000002613"/>
    </source>
</evidence>
<organism evidence="1 2">
    <name type="scientific">Ferroglobus placidus (strain DSM 10642 / AEDII12DO)</name>
    <dbReference type="NCBI Taxonomy" id="589924"/>
    <lineage>
        <taxon>Archaea</taxon>
        <taxon>Methanobacteriati</taxon>
        <taxon>Methanobacteriota</taxon>
        <taxon>Archaeoglobi</taxon>
        <taxon>Archaeoglobales</taxon>
        <taxon>Archaeoglobaceae</taxon>
        <taxon>Ferroglobus</taxon>
    </lineage>
</organism>
<dbReference type="RefSeq" id="WP_012966942.1">
    <property type="nucleotide sequence ID" value="NC_013849.1"/>
</dbReference>
<dbReference type="OrthoDB" id="7650at2157"/>
<dbReference type="PaxDb" id="589924-Ferp_2502"/>
<dbReference type="KEGG" id="fpl:Ferp_2502"/>
<dbReference type="EMBL" id="CP001899">
    <property type="protein sequence ID" value="ADC66609.1"/>
    <property type="molecule type" value="Genomic_DNA"/>
</dbReference>
<dbReference type="InterPro" id="IPR036265">
    <property type="entry name" value="HIT-like_sf"/>
</dbReference>